<dbReference type="Gene3D" id="3.40.50.300">
    <property type="entry name" value="P-loop containing nucleotide triphosphate hydrolases"/>
    <property type="match status" value="2"/>
</dbReference>
<reference evidence="11 12" key="1">
    <citation type="submission" date="2019-03" db="EMBL/GenBank/DDBJ databases">
        <title>Genomic Encyclopedia of Archaeal and Bacterial Type Strains, Phase II (KMG-II): from individual species to whole genera.</title>
        <authorList>
            <person name="Goeker M."/>
        </authorList>
    </citation>
    <scope>NUCLEOTIDE SEQUENCE [LARGE SCALE GENOMIC DNA]</scope>
    <source>
        <strain evidence="11 12">DSM 24782</strain>
    </source>
</reference>
<evidence type="ECO:0000259" key="9">
    <source>
        <dbReference type="PROSITE" id="PS51194"/>
    </source>
</evidence>
<comment type="caution">
    <text evidence="11">The sequence shown here is derived from an EMBL/GenBank/DDBJ whole genome shotgun (WGS) entry which is preliminary data.</text>
</comment>
<evidence type="ECO:0000259" key="10">
    <source>
        <dbReference type="PROSITE" id="PS51195"/>
    </source>
</evidence>
<dbReference type="AlphaFoldDB" id="A0A4R7FQS1"/>
<dbReference type="Proteomes" id="UP000295344">
    <property type="component" value="Unassembled WGS sequence"/>
</dbReference>
<keyword evidence="12" id="KW-1185">Reference proteome</keyword>
<dbReference type="PROSITE" id="PS51192">
    <property type="entry name" value="HELICASE_ATP_BIND_1"/>
    <property type="match status" value="1"/>
</dbReference>
<dbReference type="RefSeq" id="WP_133764542.1">
    <property type="nucleotide sequence ID" value="NZ_SOAM01000001.1"/>
</dbReference>
<evidence type="ECO:0000256" key="7">
    <source>
        <dbReference type="SAM" id="MobiDB-lite"/>
    </source>
</evidence>
<evidence type="ECO:0000256" key="5">
    <source>
        <dbReference type="ARBA" id="ARBA00038437"/>
    </source>
</evidence>
<dbReference type="GO" id="GO:0016787">
    <property type="term" value="F:hydrolase activity"/>
    <property type="evidence" value="ECO:0007669"/>
    <property type="project" value="UniProtKB-KW"/>
</dbReference>
<dbReference type="GO" id="GO:0003724">
    <property type="term" value="F:RNA helicase activity"/>
    <property type="evidence" value="ECO:0007669"/>
    <property type="project" value="InterPro"/>
</dbReference>
<feature type="compositionally biased region" description="Basic and acidic residues" evidence="7">
    <location>
        <begin position="117"/>
        <end position="223"/>
    </location>
</feature>
<dbReference type="InterPro" id="IPR050079">
    <property type="entry name" value="DEAD_box_RNA_helicase"/>
</dbReference>
<dbReference type="SMART" id="SM00487">
    <property type="entry name" value="DEXDc"/>
    <property type="match status" value="1"/>
</dbReference>
<evidence type="ECO:0000313" key="12">
    <source>
        <dbReference type="Proteomes" id="UP000295344"/>
    </source>
</evidence>
<dbReference type="CDD" id="cd00268">
    <property type="entry name" value="DEADc"/>
    <property type="match status" value="1"/>
</dbReference>
<feature type="compositionally biased region" description="Basic and acidic residues" evidence="7">
    <location>
        <begin position="92"/>
        <end position="110"/>
    </location>
</feature>
<feature type="domain" description="Helicase C-terminal" evidence="9">
    <location>
        <begin position="491"/>
        <end position="632"/>
    </location>
</feature>
<comment type="similarity">
    <text evidence="5">Belongs to the DEAD box helicase family.</text>
</comment>
<dbReference type="PROSITE" id="PS51195">
    <property type="entry name" value="Q_MOTIF"/>
    <property type="match status" value="1"/>
</dbReference>
<accession>A0A4R7FQS1</accession>
<organism evidence="11 12">
    <name type="scientific">Amnibacterium kyonggiense</name>
    <dbReference type="NCBI Taxonomy" id="595671"/>
    <lineage>
        <taxon>Bacteria</taxon>
        <taxon>Bacillati</taxon>
        <taxon>Actinomycetota</taxon>
        <taxon>Actinomycetes</taxon>
        <taxon>Micrococcales</taxon>
        <taxon>Microbacteriaceae</taxon>
        <taxon>Amnibacterium</taxon>
    </lineage>
</organism>
<evidence type="ECO:0000313" key="11">
    <source>
        <dbReference type="EMBL" id="TDS79959.1"/>
    </source>
</evidence>
<dbReference type="SMART" id="SM00490">
    <property type="entry name" value="HELICc"/>
    <property type="match status" value="1"/>
</dbReference>
<feature type="compositionally biased region" description="Basic and acidic residues" evidence="7">
    <location>
        <begin position="42"/>
        <end position="60"/>
    </location>
</feature>
<dbReference type="GO" id="GO:0005524">
    <property type="term" value="F:ATP binding"/>
    <property type="evidence" value="ECO:0007669"/>
    <property type="project" value="UniProtKB-KW"/>
</dbReference>
<dbReference type="Pfam" id="PF00270">
    <property type="entry name" value="DEAD"/>
    <property type="match status" value="1"/>
</dbReference>
<dbReference type="OrthoDB" id="9805696at2"/>
<feature type="domain" description="Helicase ATP-binding" evidence="8">
    <location>
        <begin position="282"/>
        <end position="465"/>
    </location>
</feature>
<feature type="compositionally biased region" description="Basic and acidic residues" evidence="7">
    <location>
        <begin position="12"/>
        <end position="34"/>
    </location>
</feature>
<evidence type="ECO:0000256" key="3">
    <source>
        <dbReference type="ARBA" id="ARBA00022806"/>
    </source>
</evidence>
<protein>
    <submittedName>
        <fullName evidence="11">Superfamily II DNA/RNA helicase</fullName>
    </submittedName>
</protein>
<keyword evidence="2" id="KW-0378">Hydrolase</keyword>
<evidence type="ECO:0000256" key="6">
    <source>
        <dbReference type="PROSITE-ProRule" id="PRU00552"/>
    </source>
</evidence>
<keyword evidence="4" id="KW-0067">ATP-binding</keyword>
<name>A0A4R7FQS1_9MICO</name>
<gene>
    <name evidence="11" type="ORF">CLV52_0505</name>
</gene>
<dbReference type="PANTHER" id="PTHR47959">
    <property type="entry name" value="ATP-DEPENDENT RNA HELICASE RHLE-RELATED"/>
    <property type="match status" value="1"/>
</dbReference>
<sequence>MPARARSNRTPDGAKRRWTPEERAARGAASERTHRGGGPRAAKREERFGTARPAQEEGGAKRQSRGVDWYPGPRNADRTDRRAGDGRFGGQRGDRQERPARGDRDARAGRDAGATSRVDRSERQRPREERFDRRARPPRGDRTERPQRFDRDARPQRADRSERPQRFERADRTERPERAERPQRFERDARPQRADRPRTDRPRQDRDRRPERAESRFFGDQQKPARFEAPEDVVLERLEGEVVTAADVAGRSFADLGLGEQITKALAELGATEPFPIQAATIPAALAGRNVLGRGRTGSGKTIAFGAALVERLLRNWAESGRTGSGRRMGRPPRALILAPTRELALQIDRTVQPIARAVGLYTTQIVGGVPQGRQVGALAKGVDIVIGTPGRIEDLLEQGRLDLGAVEIAVLDEADHMADLGFLEPIQRLLRQVPAAGQRLLFSATLDAAVAQLVEEFLPDPDVHEVADAEGSTTADHRVLVIEQGEKIRVLAALAASVDRSLVFARTRAFAEQLADDLDAEGVRTESLHGDLNQARRTRNLARFTEGKVQALVATDVAARGIHVDDIELVVHADSAEDYKTYLHRSGRTGRAGASGSVVTLITARRRRRFTELLERAGVDAEFVVLRAGEDPVAALSGTRRG</sequence>
<dbReference type="GO" id="GO:0005829">
    <property type="term" value="C:cytosol"/>
    <property type="evidence" value="ECO:0007669"/>
    <property type="project" value="TreeGrafter"/>
</dbReference>
<evidence type="ECO:0000256" key="4">
    <source>
        <dbReference type="ARBA" id="ARBA00022840"/>
    </source>
</evidence>
<keyword evidence="1" id="KW-0547">Nucleotide-binding</keyword>
<evidence type="ECO:0000256" key="1">
    <source>
        <dbReference type="ARBA" id="ARBA00022741"/>
    </source>
</evidence>
<dbReference type="PANTHER" id="PTHR47959:SF13">
    <property type="entry name" value="ATP-DEPENDENT RNA HELICASE RHLE"/>
    <property type="match status" value="1"/>
</dbReference>
<feature type="domain" description="DEAD-box RNA helicase Q" evidence="10">
    <location>
        <begin position="251"/>
        <end position="279"/>
    </location>
</feature>
<dbReference type="PROSITE" id="PS51194">
    <property type="entry name" value="HELICASE_CTER"/>
    <property type="match status" value="1"/>
</dbReference>
<dbReference type="InterPro" id="IPR001650">
    <property type="entry name" value="Helicase_C-like"/>
</dbReference>
<dbReference type="SUPFAM" id="SSF52540">
    <property type="entry name" value="P-loop containing nucleoside triphosphate hydrolases"/>
    <property type="match status" value="1"/>
</dbReference>
<dbReference type="InterPro" id="IPR044742">
    <property type="entry name" value="DEAD/DEAH_RhlB"/>
</dbReference>
<feature type="compositionally biased region" description="Basic and acidic residues" evidence="7">
    <location>
        <begin position="75"/>
        <end position="85"/>
    </location>
</feature>
<dbReference type="InterPro" id="IPR014001">
    <property type="entry name" value="Helicase_ATP-bd"/>
</dbReference>
<dbReference type="InterPro" id="IPR027417">
    <property type="entry name" value="P-loop_NTPase"/>
</dbReference>
<evidence type="ECO:0000259" key="8">
    <source>
        <dbReference type="PROSITE" id="PS51192"/>
    </source>
</evidence>
<feature type="region of interest" description="Disordered" evidence="7">
    <location>
        <begin position="1"/>
        <end position="223"/>
    </location>
</feature>
<evidence type="ECO:0000256" key="2">
    <source>
        <dbReference type="ARBA" id="ARBA00022801"/>
    </source>
</evidence>
<dbReference type="InterPro" id="IPR014014">
    <property type="entry name" value="RNA_helicase_DEAD_Q_motif"/>
</dbReference>
<dbReference type="InterPro" id="IPR011545">
    <property type="entry name" value="DEAD/DEAH_box_helicase_dom"/>
</dbReference>
<proteinExistence type="inferred from homology"/>
<keyword evidence="3 11" id="KW-0347">Helicase</keyword>
<dbReference type="CDD" id="cd18787">
    <property type="entry name" value="SF2_C_DEAD"/>
    <property type="match status" value="1"/>
</dbReference>
<dbReference type="GO" id="GO:0003676">
    <property type="term" value="F:nucleic acid binding"/>
    <property type="evidence" value="ECO:0007669"/>
    <property type="project" value="InterPro"/>
</dbReference>
<dbReference type="EMBL" id="SOAM01000001">
    <property type="protein sequence ID" value="TDS79959.1"/>
    <property type="molecule type" value="Genomic_DNA"/>
</dbReference>
<feature type="short sequence motif" description="Q motif" evidence="6">
    <location>
        <begin position="251"/>
        <end position="279"/>
    </location>
</feature>
<dbReference type="Pfam" id="PF00271">
    <property type="entry name" value="Helicase_C"/>
    <property type="match status" value="1"/>
</dbReference>